<name>A0A0C3GSK6_OIDMZ</name>
<evidence type="ECO:0000313" key="1">
    <source>
        <dbReference type="EMBL" id="KIM93436.1"/>
    </source>
</evidence>
<dbReference type="Proteomes" id="UP000054321">
    <property type="component" value="Unassembled WGS sequence"/>
</dbReference>
<protein>
    <submittedName>
        <fullName evidence="1">Uncharacterized protein</fullName>
    </submittedName>
</protein>
<reference evidence="1 2" key="1">
    <citation type="submission" date="2014-04" db="EMBL/GenBank/DDBJ databases">
        <authorList>
            <consortium name="DOE Joint Genome Institute"/>
            <person name="Kuo A."/>
            <person name="Martino E."/>
            <person name="Perotto S."/>
            <person name="Kohler A."/>
            <person name="Nagy L.G."/>
            <person name="Floudas D."/>
            <person name="Copeland A."/>
            <person name="Barry K.W."/>
            <person name="Cichocki N."/>
            <person name="Veneault-Fourrey C."/>
            <person name="LaButti K."/>
            <person name="Lindquist E.A."/>
            <person name="Lipzen A."/>
            <person name="Lundell T."/>
            <person name="Morin E."/>
            <person name="Murat C."/>
            <person name="Sun H."/>
            <person name="Tunlid A."/>
            <person name="Henrissat B."/>
            <person name="Grigoriev I.V."/>
            <person name="Hibbett D.S."/>
            <person name="Martin F."/>
            <person name="Nordberg H.P."/>
            <person name="Cantor M.N."/>
            <person name="Hua S.X."/>
        </authorList>
    </citation>
    <scope>NUCLEOTIDE SEQUENCE [LARGE SCALE GENOMIC DNA]</scope>
    <source>
        <strain evidence="1 2">Zn</strain>
    </source>
</reference>
<keyword evidence="2" id="KW-1185">Reference proteome</keyword>
<dbReference type="HOGENOM" id="CLU_1759341_0_0_1"/>
<proteinExistence type="predicted"/>
<evidence type="ECO:0000313" key="2">
    <source>
        <dbReference type="Proteomes" id="UP000054321"/>
    </source>
</evidence>
<sequence length="148" mass="16820">MWAKYSELLQVVSVVALGPESRKFVCNIRFVAPFYHATILEYLCITRYNEPLKDRQHESLRHIITIAFKAYKHEGNKAILRMARPLFMAVLESDDMAHKGWALTYFQDSRGIWPKLQKSLYGPGGSYCGAGKNGVLLAHYATAGVWPI</sequence>
<dbReference type="STRING" id="913774.A0A0C3GSK6"/>
<dbReference type="EMBL" id="KN832895">
    <property type="protein sequence ID" value="KIM93436.1"/>
    <property type="molecule type" value="Genomic_DNA"/>
</dbReference>
<dbReference type="AlphaFoldDB" id="A0A0C3GSK6"/>
<dbReference type="InParanoid" id="A0A0C3GSK6"/>
<dbReference type="OrthoDB" id="648861at2759"/>
<gene>
    <name evidence="1" type="ORF">OIDMADRAFT_21512</name>
</gene>
<reference evidence="2" key="2">
    <citation type="submission" date="2015-01" db="EMBL/GenBank/DDBJ databases">
        <title>Evolutionary Origins and Diversification of the Mycorrhizal Mutualists.</title>
        <authorList>
            <consortium name="DOE Joint Genome Institute"/>
            <consortium name="Mycorrhizal Genomics Consortium"/>
            <person name="Kohler A."/>
            <person name="Kuo A."/>
            <person name="Nagy L.G."/>
            <person name="Floudas D."/>
            <person name="Copeland A."/>
            <person name="Barry K.W."/>
            <person name="Cichocki N."/>
            <person name="Veneault-Fourrey C."/>
            <person name="LaButti K."/>
            <person name="Lindquist E.A."/>
            <person name="Lipzen A."/>
            <person name="Lundell T."/>
            <person name="Morin E."/>
            <person name="Murat C."/>
            <person name="Riley R."/>
            <person name="Ohm R."/>
            <person name="Sun H."/>
            <person name="Tunlid A."/>
            <person name="Henrissat B."/>
            <person name="Grigoriev I.V."/>
            <person name="Hibbett D.S."/>
            <person name="Martin F."/>
        </authorList>
    </citation>
    <scope>NUCLEOTIDE SEQUENCE [LARGE SCALE GENOMIC DNA]</scope>
    <source>
        <strain evidence="2">Zn</strain>
    </source>
</reference>
<accession>A0A0C3GSK6</accession>
<organism evidence="1 2">
    <name type="scientific">Oidiodendron maius (strain Zn)</name>
    <dbReference type="NCBI Taxonomy" id="913774"/>
    <lineage>
        <taxon>Eukaryota</taxon>
        <taxon>Fungi</taxon>
        <taxon>Dikarya</taxon>
        <taxon>Ascomycota</taxon>
        <taxon>Pezizomycotina</taxon>
        <taxon>Leotiomycetes</taxon>
        <taxon>Leotiomycetes incertae sedis</taxon>
        <taxon>Myxotrichaceae</taxon>
        <taxon>Oidiodendron</taxon>
    </lineage>
</organism>